<feature type="region of interest" description="Disordered" evidence="1">
    <location>
        <begin position="1"/>
        <end position="41"/>
    </location>
</feature>
<evidence type="ECO:0000313" key="2">
    <source>
        <dbReference type="EMBL" id="PVH38170.1"/>
    </source>
</evidence>
<gene>
    <name evidence="2" type="ORF">PAHAL_5G193300</name>
</gene>
<protein>
    <submittedName>
        <fullName evidence="2">Uncharacterized protein</fullName>
    </submittedName>
</protein>
<dbReference type="Proteomes" id="UP000243499">
    <property type="component" value="Chromosome 5"/>
</dbReference>
<dbReference type="AlphaFoldDB" id="A0A2T8IKH2"/>
<sequence>MAADGAHGAPPRPRPWPPRDRGVDAEEETPKVLDDLLRGAW</sequence>
<reference evidence="2" key="1">
    <citation type="submission" date="2018-04" db="EMBL/GenBank/DDBJ databases">
        <title>WGS assembly of Panicum hallii.</title>
        <authorList>
            <person name="Lovell J."/>
            <person name="Jenkins J."/>
            <person name="Lowry D."/>
            <person name="Mamidi S."/>
            <person name="Sreedasyam A."/>
            <person name="Weng X."/>
            <person name="Barry K."/>
            <person name="Bonette J."/>
            <person name="Campitelli B."/>
            <person name="Daum C."/>
            <person name="Gordon S."/>
            <person name="Gould B."/>
            <person name="Lipzen A."/>
            <person name="Macqueen A."/>
            <person name="Palacio-Mejia J."/>
            <person name="Plott C."/>
            <person name="Shakirov E."/>
            <person name="Shu S."/>
            <person name="Yoshinaga Y."/>
            <person name="Zane M."/>
            <person name="Rokhsar D."/>
            <person name="Grimwood J."/>
            <person name="Schmutz J."/>
            <person name="Juenger T."/>
        </authorList>
    </citation>
    <scope>NUCLEOTIDE SEQUENCE [LARGE SCALE GENOMIC DNA]</scope>
    <source>
        <strain evidence="2">FIL2</strain>
    </source>
</reference>
<feature type="compositionally biased region" description="Basic and acidic residues" evidence="1">
    <location>
        <begin position="17"/>
        <end position="41"/>
    </location>
</feature>
<dbReference type="EMBL" id="CM008050">
    <property type="protein sequence ID" value="PVH38170.1"/>
    <property type="molecule type" value="Genomic_DNA"/>
</dbReference>
<name>A0A2T8IKH2_9POAL</name>
<organism evidence="2">
    <name type="scientific">Panicum hallii</name>
    <dbReference type="NCBI Taxonomy" id="206008"/>
    <lineage>
        <taxon>Eukaryota</taxon>
        <taxon>Viridiplantae</taxon>
        <taxon>Streptophyta</taxon>
        <taxon>Embryophyta</taxon>
        <taxon>Tracheophyta</taxon>
        <taxon>Spermatophyta</taxon>
        <taxon>Magnoliopsida</taxon>
        <taxon>Liliopsida</taxon>
        <taxon>Poales</taxon>
        <taxon>Poaceae</taxon>
        <taxon>PACMAD clade</taxon>
        <taxon>Panicoideae</taxon>
        <taxon>Panicodae</taxon>
        <taxon>Paniceae</taxon>
        <taxon>Panicinae</taxon>
        <taxon>Panicum</taxon>
        <taxon>Panicum sect. Panicum</taxon>
    </lineage>
</organism>
<evidence type="ECO:0000256" key="1">
    <source>
        <dbReference type="SAM" id="MobiDB-lite"/>
    </source>
</evidence>
<dbReference type="Gramene" id="PVH38170">
    <property type="protein sequence ID" value="PVH38170"/>
    <property type="gene ID" value="PAHAL_5G193300"/>
</dbReference>
<accession>A0A2T8IKH2</accession>
<proteinExistence type="predicted"/>